<dbReference type="AlphaFoldDB" id="A0AA49GJ47"/>
<evidence type="ECO:0000313" key="1">
    <source>
        <dbReference type="EMBL" id="WKN34609.1"/>
    </source>
</evidence>
<proteinExistence type="predicted"/>
<accession>A0AA49GJ47</accession>
<organism evidence="1">
    <name type="scientific">Roseihalotalea indica</name>
    <dbReference type="NCBI Taxonomy" id="2867963"/>
    <lineage>
        <taxon>Bacteria</taxon>
        <taxon>Pseudomonadati</taxon>
        <taxon>Bacteroidota</taxon>
        <taxon>Cytophagia</taxon>
        <taxon>Cytophagales</taxon>
        <taxon>Catalimonadaceae</taxon>
        <taxon>Roseihalotalea</taxon>
    </lineage>
</organism>
<reference evidence="1" key="1">
    <citation type="journal article" date="2023" name="Comput. Struct. Biotechnol. J.">
        <title>Discovery of a novel marine Bacteroidetes with a rich repertoire of carbohydrate-active enzymes.</title>
        <authorList>
            <person name="Chen B."/>
            <person name="Liu G."/>
            <person name="Chen Q."/>
            <person name="Wang H."/>
            <person name="Liu L."/>
            <person name="Tang K."/>
        </authorList>
    </citation>
    <scope>NUCLEOTIDE SEQUENCE</scope>
    <source>
        <strain evidence="1">TK19036</strain>
    </source>
</reference>
<sequence>MQLPFLNFSTLALRHNYCQQELHLRRRLAPNMHLAVLPVQYYKGHFYIGKE</sequence>
<protein>
    <submittedName>
        <fullName evidence="1">Uncharacterized protein</fullName>
    </submittedName>
</protein>
<reference evidence="1" key="2">
    <citation type="journal article" date="2024" name="Antonie Van Leeuwenhoek">
        <title>Roseihalotalea indica gen. nov., sp. nov., a halophilic Bacteroidetes from mesopelagic Southwest Indian Ocean with higher carbohydrate metabolic potential.</title>
        <authorList>
            <person name="Chen B."/>
            <person name="Zhang M."/>
            <person name="Lin D."/>
            <person name="Ye J."/>
            <person name="Tang K."/>
        </authorList>
    </citation>
    <scope>NUCLEOTIDE SEQUENCE</scope>
    <source>
        <strain evidence="1">TK19036</strain>
    </source>
</reference>
<name>A0AA49GJ47_9BACT</name>
<gene>
    <name evidence="1" type="ORF">K4G66_19745</name>
</gene>
<dbReference type="EMBL" id="CP120682">
    <property type="protein sequence ID" value="WKN34609.1"/>
    <property type="molecule type" value="Genomic_DNA"/>
</dbReference>